<evidence type="ECO:0000256" key="3">
    <source>
        <dbReference type="ARBA" id="ARBA00022553"/>
    </source>
</evidence>
<feature type="transmembrane region" description="Helical" evidence="10">
    <location>
        <begin position="36"/>
        <end position="54"/>
    </location>
</feature>
<dbReference type="PANTHER" id="PTHR43065:SF10">
    <property type="entry name" value="PEROXIDE STRESS-ACTIVATED HISTIDINE KINASE MAK3"/>
    <property type="match status" value="1"/>
</dbReference>
<keyword evidence="10" id="KW-0472">Membrane</keyword>
<evidence type="ECO:0000259" key="11">
    <source>
        <dbReference type="PROSITE" id="PS50109"/>
    </source>
</evidence>
<sequence length="407" mass="46961">MKLITLLIYLLLTISWIYILYFSIKEIAKGKLSSKSLFTVLFLILIIDSIRTIIESLYFGTRLASQYGVLPKDIFLILSNPNYLFIPKLINAIAAISIIFLIIRRWYPNKINEEDKLKEKYLEEKKTKEELERLNKNLDLLVKEKTKELEELNKNLENRVKEEIEKNKQNEQRLFNQSKMAAMGEMIKNIAHQWRQPLSSISTLSSGTKFQLELGKVDEKDIKENLQHITNTAKHMSKTIDDFQNFFKPSKQATTFTMQELIDASLKITAPMLKLEHIELDIINESNCNIKGPINEYTQVMINLITNAKDALSHSEVENKKIKLHTKKINNTCTINISDNAGGIREDIIDRVFEPYFTTKHKSQGTGLGLYMSKEIIEKHLNGSIEVKNNKEGAVFTIIIPSKTCYI</sequence>
<dbReference type="PRINTS" id="PR00344">
    <property type="entry name" value="BCTRLSENSOR"/>
</dbReference>
<dbReference type="Gene3D" id="1.10.287.130">
    <property type="match status" value="1"/>
</dbReference>
<dbReference type="InterPro" id="IPR036890">
    <property type="entry name" value="HATPase_C_sf"/>
</dbReference>
<keyword evidence="7 12" id="KW-0067">ATP-binding</keyword>
<evidence type="ECO:0000256" key="1">
    <source>
        <dbReference type="ARBA" id="ARBA00000085"/>
    </source>
</evidence>
<evidence type="ECO:0000256" key="9">
    <source>
        <dbReference type="SAM" id="Coils"/>
    </source>
</evidence>
<feature type="transmembrane region" description="Helical" evidence="10">
    <location>
        <begin position="6"/>
        <end position="24"/>
    </location>
</feature>
<evidence type="ECO:0000313" key="13">
    <source>
        <dbReference type="Proteomes" id="UP001060012"/>
    </source>
</evidence>
<dbReference type="SUPFAM" id="SSF55874">
    <property type="entry name" value="ATPase domain of HSP90 chaperone/DNA topoisomerase II/histidine kinase"/>
    <property type="match status" value="1"/>
</dbReference>
<comment type="catalytic activity">
    <reaction evidence="1">
        <text>ATP + protein L-histidine = ADP + protein N-phospho-L-histidine.</text>
        <dbReference type="EC" id="2.7.13.3"/>
    </reaction>
</comment>
<dbReference type="Gene3D" id="3.30.565.10">
    <property type="entry name" value="Histidine kinase-like ATPase, C-terminal domain"/>
    <property type="match status" value="1"/>
</dbReference>
<keyword evidence="3" id="KW-0597">Phosphoprotein</keyword>
<dbReference type="SUPFAM" id="SSF47384">
    <property type="entry name" value="Homodimeric domain of signal transducing histidine kinase"/>
    <property type="match status" value="1"/>
</dbReference>
<dbReference type="EC" id="2.7.13.3" evidence="2"/>
<feature type="transmembrane region" description="Helical" evidence="10">
    <location>
        <begin position="83"/>
        <end position="103"/>
    </location>
</feature>
<keyword evidence="9" id="KW-0175">Coiled coil</keyword>
<keyword evidence="8" id="KW-0902">Two-component regulatory system</keyword>
<dbReference type="CDD" id="cd00082">
    <property type="entry name" value="HisKA"/>
    <property type="match status" value="1"/>
</dbReference>
<evidence type="ECO:0000256" key="6">
    <source>
        <dbReference type="ARBA" id="ARBA00022777"/>
    </source>
</evidence>
<evidence type="ECO:0000256" key="2">
    <source>
        <dbReference type="ARBA" id="ARBA00012438"/>
    </source>
</evidence>
<dbReference type="PANTHER" id="PTHR43065">
    <property type="entry name" value="SENSOR HISTIDINE KINASE"/>
    <property type="match status" value="1"/>
</dbReference>
<keyword evidence="10" id="KW-1133">Transmembrane helix</keyword>
<dbReference type="InterPro" id="IPR036097">
    <property type="entry name" value="HisK_dim/P_sf"/>
</dbReference>
<proteinExistence type="predicted"/>
<evidence type="ECO:0000256" key="10">
    <source>
        <dbReference type="SAM" id="Phobius"/>
    </source>
</evidence>
<dbReference type="GO" id="GO:0005524">
    <property type="term" value="F:ATP binding"/>
    <property type="evidence" value="ECO:0007669"/>
    <property type="project" value="UniProtKB-KW"/>
</dbReference>
<dbReference type="SMART" id="SM00387">
    <property type="entry name" value="HATPase_c"/>
    <property type="match status" value="1"/>
</dbReference>
<dbReference type="Proteomes" id="UP001060012">
    <property type="component" value="Chromosome"/>
</dbReference>
<reference evidence="12" key="1">
    <citation type="submission" date="2022-07" db="EMBL/GenBank/DDBJ databases">
        <title>Arcobacter roscoffensis sp. nov., a marine bacterium isolated from coastal seawater collected from Roscoff, France.</title>
        <authorList>
            <person name="Pascual J."/>
            <person name="Lepeaux C."/>
            <person name="Methner A."/>
            <person name="Overmann J."/>
        </authorList>
    </citation>
    <scope>NUCLEOTIDE SEQUENCE</scope>
    <source>
        <strain evidence="12">ARW1-2F2</strain>
    </source>
</reference>
<keyword evidence="5" id="KW-0547">Nucleotide-binding</keyword>
<keyword evidence="6" id="KW-0418">Kinase</keyword>
<evidence type="ECO:0000256" key="5">
    <source>
        <dbReference type="ARBA" id="ARBA00022741"/>
    </source>
</evidence>
<dbReference type="Pfam" id="PF00512">
    <property type="entry name" value="HisKA"/>
    <property type="match status" value="1"/>
</dbReference>
<dbReference type="SMART" id="SM00388">
    <property type="entry name" value="HisKA"/>
    <property type="match status" value="1"/>
</dbReference>
<dbReference type="InterPro" id="IPR005467">
    <property type="entry name" value="His_kinase_dom"/>
</dbReference>
<dbReference type="InterPro" id="IPR003661">
    <property type="entry name" value="HisK_dim/P_dom"/>
</dbReference>
<dbReference type="RefSeq" id="WP_254577392.1">
    <property type="nucleotide sequence ID" value="NZ_CP100595.1"/>
</dbReference>
<feature type="domain" description="Histidine kinase" evidence="11">
    <location>
        <begin position="189"/>
        <end position="404"/>
    </location>
</feature>
<name>A0ABY5E7S5_9BACT</name>
<evidence type="ECO:0000256" key="7">
    <source>
        <dbReference type="ARBA" id="ARBA00022840"/>
    </source>
</evidence>
<dbReference type="InterPro" id="IPR003594">
    <property type="entry name" value="HATPase_dom"/>
</dbReference>
<organism evidence="12 13">
    <name type="scientific">Arcobacter roscoffensis</name>
    <dbReference type="NCBI Taxonomy" id="2961520"/>
    <lineage>
        <taxon>Bacteria</taxon>
        <taxon>Pseudomonadati</taxon>
        <taxon>Campylobacterota</taxon>
        <taxon>Epsilonproteobacteria</taxon>
        <taxon>Campylobacterales</taxon>
        <taxon>Arcobacteraceae</taxon>
        <taxon>Arcobacter</taxon>
    </lineage>
</organism>
<dbReference type="PROSITE" id="PS50109">
    <property type="entry name" value="HIS_KIN"/>
    <property type="match status" value="1"/>
</dbReference>
<evidence type="ECO:0000313" key="12">
    <source>
        <dbReference type="EMBL" id="UTJ07213.1"/>
    </source>
</evidence>
<gene>
    <name evidence="12" type="ORF">NJU99_03750</name>
</gene>
<keyword evidence="13" id="KW-1185">Reference proteome</keyword>
<dbReference type="Pfam" id="PF02518">
    <property type="entry name" value="HATPase_c"/>
    <property type="match status" value="1"/>
</dbReference>
<accession>A0ABY5E7S5</accession>
<feature type="coiled-coil region" evidence="9">
    <location>
        <begin position="111"/>
        <end position="173"/>
    </location>
</feature>
<evidence type="ECO:0000256" key="4">
    <source>
        <dbReference type="ARBA" id="ARBA00022679"/>
    </source>
</evidence>
<keyword evidence="4" id="KW-0808">Transferase</keyword>
<keyword evidence="10" id="KW-0812">Transmembrane</keyword>
<dbReference type="InterPro" id="IPR004358">
    <property type="entry name" value="Sig_transdc_His_kin-like_C"/>
</dbReference>
<dbReference type="EMBL" id="CP100595">
    <property type="protein sequence ID" value="UTJ07213.1"/>
    <property type="molecule type" value="Genomic_DNA"/>
</dbReference>
<evidence type="ECO:0000256" key="8">
    <source>
        <dbReference type="ARBA" id="ARBA00023012"/>
    </source>
</evidence>
<protein>
    <recommendedName>
        <fullName evidence="2">histidine kinase</fullName>
        <ecNumber evidence="2">2.7.13.3</ecNumber>
    </recommendedName>
</protein>